<proteinExistence type="predicted"/>
<dbReference type="InterPro" id="IPR009003">
    <property type="entry name" value="Peptidase_S1_PA"/>
</dbReference>
<feature type="repeat" description="WD" evidence="3">
    <location>
        <begin position="1150"/>
        <end position="1191"/>
    </location>
</feature>
<keyword evidence="1 3" id="KW-0853">WD repeat</keyword>
<keyword evidence="7" id="KW-1185">Reference proteome</keyword>
<feature type="repeat" description="WD" evidence="3">
    <location>
        <begin position="1070"/>
        <end position="1111"/>
    </location>
</feature>
<dbReference type="Gene3D" id="3.40.50.300">
    <property type="entry name" value="P-loop containing nucleotide triphosphate hydrolases"/>
    <property type="match status" value="1"/>
</dbReference>
<dbReference type="InterPro" id="IPR055442">
    <property type="entry name" value="Beta-prop_EML-like_2nd"/>
</dbReference>
<dbReference type="Proteomes" id="UP000325849">
    <property type="component" value="Unassembled WGS sequence"/>
</dbReference>
<dbReference type="PANTHER" id="PTHR19879:SF9">
    <property type="entry name" value="TRANSCRIPTION INITIATION FACTOR TFIID SUBUNIT 5"/>
    <property type="match status" value="1"/>
</dbReference>
<dbReference type="PROSITE" id="PS00678">
    <property type="entry name" value="WD_REPEATS_1"/>
    <property type="match status" value="14"/>
</dbReference>
<dbReference type="Pfam" id="PF13365">
    <property type="entry name" value="Trypsin_2"/>
    <property type="match status" value="1"/>
</dbReference>
<dbReference type="InterPro" id="IPR049052">
    <property type="entry name" value="nSTAND1"/>
</dbReference>
<dbReference type="InterPro" id="IPR019775">
    <property type="entry name" value="WD40_repeat_CS"/>
</dbReference>
<evidence type="ECO:0000259" key="4">
    <source>
        <dbReference type="Pfam" id="PF20703"/>
    </source>
</evidence>
<protein>
    <recommendedName>
        <fullName evidence="8">Trypsin-like serine protease</fullName>
    </recommendedName>
</protein>
<feature type="repeat" description="WD" evidence="3">
    <location>
        <begin position="1234"/>
        <end position="1275"/>
    </location>
</feature>
<feature type="domain" description="EML-like second beta-propeller" evidence="5">
    <location>
        <begin position="1087"/>
        <end position="1232"/>
    </location>
</feature>
<dbReference type="RefSeq" id="WP_162469397.1">
    <property type="nucleotide sequence ID" value="NZ_VJZD01000173.1"/>
</dbReference>
<dbReference type="PROSITE" id="PS50082">
    <property type="entry name" value="WD_REPEATS_2"/>
    <property type="match status" value="18"/>
</dbReference>
<sequence>MDAEHEASKADVLTAAVAQVCDGDGAVVGTGFLIAEDLLISCAHVLVDGAYGPGDVVSLVFPRVPGAPSVRGRVLKDGWRDPEKQDIALVRLEHVPTGTAPLSLGSTAGCRGHRIRSLGFPEQAPPGGHFGFATAGAVLPGADSAGDLLQLTGANDLTTGFSGGPILDETTGLVAGMLTAITVPDGYDRGQGIAYATPSAVLREAWPALEVGDVSPYRALEPFTAEHARWFRGREEAVRRVVAGLAGGRRVVLLLGPSGSGKSSLVQAGVLPALAAGRLPGSDRWRQVVARPGSDLSAALEQAGLPGAGTAGVEAAVIGLLAADPAHDRVVLVIDQFEELLATPAEPQALQALADIAEAIRCDAPLNVVLVMRDDFYSRLSSLAPELLEVALEARGVLNVPATLTADELDAIVTGPAKDLQVGFEPGLAQRIVSDVLALDPDTAADLEAPVTVLPLLEVALTRLWEGRLDHDGYLTHDAYRRIGAVTGALAKWCDDALRELDQRQKDIAQRILTALVRPADEALRIPAARQQLPLDELRDLAVADSTQVDLGYVDEVLLDLALADDTRAVDEVLAVLCRHRIVTTYRVRESRQPRNAEGTPMAELIHDALVRDWDALRGWVKKDARFHAWRHRLQDQYARWQEHRNPQDLPAGTLLAEGMDWSTSPRLPADLKAFLSAGHRRQQTAVRRSRRLNTVLTAALALALIASGVAFWQRQTAITAQQAAQSRQLAAQSASLSGTNSDLAALLAVAAYRTSPTAEAAASLSTAANFPLRQRIPDGGLMFSVAFSPDGHTLATASHDNIVRLRDVATGSTKVLRRGPAYGAVLSVAFSPDGRTLATANDNIVRLWDVATGKAGTTFIGHTSTVLSVAFSPDGHTLATAGSDGTARLWDVATGKEIATLTGHTSAVTSVAFSPDGRTLATASYDGTARLWDVATGKAVTTFTGHTSMVLSVAFSPDGRTLATASYDRTVRLWDAATGKTITILTSHDGPVTSVAFSPDGRTLATASNDNTVRLWDAATSKEIATLTGHTSAVTSVAFSPDGRTLATASNDRTVRLWDMATGKAGTTFSGHVEAVTSVAFSSDRRTLATAGNDNTVRLWDVGTGRAVTTLHATTSVAFSPDGRTLATASNDNTVRLWDAATGKTITILTSHDGPVTSVAFSPDGRTLATASNDNTVRLWDAATSKEIATLTGHTSAVTSVAFSPDGRTLATASNDRTVRLWDMATGKAGTTFSGHVEAVTSVAFSSDRRTLATAGNDNTVRLWDVGTGRAVTTLHATTSVAFSPDGRTLATASNDNTVRLWDAATGKTITILTSHDGPVTSVAFSPDGRTLATASNDNTVRLWDAATGKAVTTFTGHTSAVNSVAFSPDGRTLATASNDNTARLWDVATGKAVTTFTGHTSAVNSVAFSPDGRTLATASYDGTARLWDAATGKAVTTFTGHTSAVNSVAFSPDGRTLATASRDRTARLWDVATGKAVTTFTGHTSAVNSVAFSPDGRTLATASNDNTARLWSYTAPTAAIKAICEAVARDLTPEEKSAYLPTQSTETICPE</sequence>
<dbReference type="InterPro" id="IPR020472">
    <property type="entry name" value="WD40_PAC1"/>
</dbReference>
<dbReference type="SMART" id="SM00320">
    <property type="entry name" value="WD40"/>
    <property type="match status" value="18"/>
</dbReference>
<dbReference type="EMBL" id="VJZD01000173">
    <property type="protein sequence ID" value="MPY35694.1"/>
    <property type="molecule type" value="Genomic_DNA"/>
</dbReference>
<dbReference type="InterPro" id="IPR027417">
    <property type="entry name" value="P-loop_NTPase"/>
</dbReference>
<dbReference type="Pfam" id="PF23414">
    <property type="entry name" value="Beta-prop_EML_2"/>
    <property type="match status" value="2"/>
</dbReference>
<dbReference type="InterPro" id="IPR001680">
    <property type="entry name" value="WD40_rpt"/>
</dbReference>
<feature type="repeat" description="WD" evidence="3">
    <location>
        <begin position="902"/>
        <end position="943"/>
    </location>
</feature>
<feature type="repeat" description="WD" evidence="3">
    <location>
        <begin position="783"/>
        <end position="817"/>
    </location>
</feature>
<reference evidence="6 7" key="1">
    <citation type="submission" date="2019-07" db="EMBL/GenBank/DDBJ databases">
        <title>New species of Amycolatopsis and Streptomyces.</title>
        <authorList>
            <person name="Duangmal K."/>
            <person name="Teo W.F.A."/>
            <person name="Lipun K."/>
        </authorList>
    </citation>
    <scope>NUCLEOTIDE SEQUENCE [LARGE SCALE GENOMIC DNA]</scope>
    <source>
        <strain evidence="6 7">NBRC 109810</strain>
    </source>
</reference>
<evidence type="ECO:0000313" key="6">
    <source>
        <dbReference type="EMBL" id="MPY35694.1"/>
    </source>
</evidence>
<feature type="repeat" description="WD" evidence="3">
    <location>
        <begin position="1116"/>
        <end position="1149"/>
    </location>
</feature>
<dbReference type="PANTHER" id="PTHR19879">
    <property type="entry name" value="TRANSCRIPTION INITIATION FACTOR TFIID"/>
    <property type="match status" value="1"/>
</dbReference>
<dbReference type="SUPFAM" id="SSF50978">
    <property type="entry name" value="WD40 repeat-like"/>
    <property type="match status" value="3"/>
</dbReference>
<dbReference type="Pfam" id="PF25173">
    <property type="entry name" value="Beta-prop_WDR3_1st"/>
    <property type="match status" value="1"/>
</dbReference>
<keyword evidence="2" id="KW-0677">Repeat</keyword>
<feature type="repeat" description="WD" evidence="3">
    <location>
        <begin position="860"/>
        <end position="901"/>
    </location>
</feature>
<accession>A0A5N8VNN0</accession>
<evidence type="ECO:0000256" key="1">
    <source>
        <dbReference type="ARBA" id="ARBA00022574"/>
    </source>
</evidence>
<dbReference type="InterPro" id="IPR036322">
    <property type="entry name" value="WD40_repeat_dom_sf"/>
</dbReference>
<dbReference type="Gene3D" id="2.130.10.10">
    <property type="entry name" value="YVTN repeat-like/Quinoprotein amine dehydrogenase"/>
    <property type="match status" value="8"/>
</dbReference>
<feature type="domain" description="Novel STAND NTPase 1" evidence="4">
    <location>
        <begin position="216"/>
        <end position="648"/>
    </location>
</feature>
<dbReference type="Pfam" id="PF00400">
    <property type="entry name" value="WD40"/>
    <property type="match status" value="4"/>
</dbReference>
<dbReference type="SMART" id="SM00564">
    <property type="entry name" value="PQQ"/>
    <property type="match status" value="12"/>
</dbReference>
<feature type="repeat" description="WD" evidence="3">
    <location>
        <begin position="944"/>
        <end position="985"/>
    </location>
</feature>
<feature type="repeat" description="WD" evidence="3">
    <location>
        <begin position="1314"/>
        <end position="1355"/>
    </location>
</feature>
<feature type="repeat" description="WD" evidence="3">
    <location>
        <begin position="1280"/>
        <end position="1313"/>
    </location>
</feature>
<dbReference type="CDD" id="cd00200">
    <property type="entry name" value="WD40"/>
    <property type="match status" value="2"/>
</dbReference>
<feature type="repeat" description="WD" evidence="3">
    <location>
        <begin position="1482"/>
        <end position="1523"/>
    </location>
</feature>
<feature type="repeat" description="WD" evidence="3">
    <location>
        <begin position="986"/>
        <end position="1027"/>
    </location>
</feature>
<feature type="repeat" description="WD" evidence="3">
    <location>
        <begin position="1398"/>
        <end position="1439"/>
    </location>
</feature>
<feature type="repeat" description="WD" evidence="3">
    <location>
        <begin position="826"/>
        <end position="859"/>
    </location>
</feature>
<evidence type="ECO:0000256" key="2">
    <source>
        <dbReference type="ARBA" id="ARBA00022737"/>
    </source>
</evidence>
<evidence type="ECO:0000313" key="7">
    <source>
        <dbReference type="Proteomes" id="UP000325849"/>
    </source>
</evidence>
<dbReference type="Gene3D" id="2.40.10.10">
    <property type="entry name" value="Trypsin-like serine proteases"/>
    <property type="match status" value="2"/>
</dbReference>
<dbReference type="Pfam" id="PF20703">
    <property type="entry name" value="nSTAND1"/>
    <property type="match status" value="1"/>
</dbReference>
<dbReference type="InterPro" id="IPR043504">
    <property type="entry name" value="Peptidase_S1_PA_chymotrypsin"/>
</dbReference>
<organism evidence="6 7">
    <name type="scientific">Streptomyces adustus</name>
    <dbReference type="NCBI Taxonomy" id="1609272"/>
    <lineage>
        <taxon>Bacteria</taxon>
        <taxon>Bacillati</taxon>
        <taxon>Actinomycetota</taxon>
        <taxon>Actinomycetes</taxon>
        <taxon>Kitasatosporales</taxon>
        <taxon>Streptomycetaceae</taxon>
        <taxon>Streptomyces</taxon>
    </lineage>
</organism>
<feature type="repeat" description="WD" evidence="3">
    <location>
        <begin position="1356"/>
        <end position="1397"/>
    </location>
</feature>
<dbReference type="PRINTS" id="PR00320">
    <property type="entry name" value="GPROTEINBRPT"/>
</dbReference>
<dbReference type="SUPFAM" id="SSF50494">
    <property type="entry name" value="Trypsin-like serine proteases"/>
    <property type="match status" value="1"/>
</dbReference>
<dbReference type="SUPFAM" id="SSF52540">
    <property type="entry name" value="P-loop containing nucleoside triphosphate hydrolases"/>
    <property type="match status" value="1"/>
</dbReference>
<gene>
    <name evidence="6" type="ORF">FNH09_32015</name>
</gene>
<feature type="domain" description="EML-like second beta-propeller" evidence="5">
    <location>
        <begin position="1243"/>
        <end position="1396"/>
    </location>
</feature>
<dbReference type="PROSITE" id="PS50294">
    <property type="entry name" value="WD_REPEATS_REGION"/>
    <property type="match status" value="16"/>
</dbReference>
<evidence type="ECO:0000259" key="5">
    <source>
        <dbReference type="Pfam" id="PF23414"/>
    </source>
</evidence>
<feature type="repeat" description="WD" evidence="3">
    <location>
        <begin position="1192"/>
        <end position="1233"/>
    </location>
</feature>
<evidence type="ECO:0008006" key="8">
    <source>
        <dbReference type="Google" id="ProtNLM"/>
    </source>
</evidence>
<comment type="caution">
    <text evidence="6">The sequence shown here is derived from an EMBL/GenBank/DDBJ whole genome shotgun (WGS) entry which is preliminary data.</text>
</comment>
<feature type="repeat" description="WD" evidence="3">
    <location>
        <begin position="1440"/>
        <end position="1481"/>
    </location>
</feature>
<feature type="repeat" description="WD" evidence="3">
    <location>
        <begin position="1028"/>
        <end position="1069"/>
    </location>
</feature>
<dbReference type="InterPro" id="IPR015943">
    <property type="entry name" value="WD40/YVTN_repeat-like_dom_sf"/>
</dbReference>
<evidence type="ECO:0000256" key="3">
    <source>
        <dbReference type="PROSITE-ProRule" id="PRU00221"/>
    </source>
</evidence>
<dbReference type="InterPro" id="IPR018391">
    <property type="entry name" value="PQQ_b-propeller_rpt"/>
</dbReference>
<name>A0A5N8VNN0_9ACTN</name>